<sequence>MLGTEQKAVILRRAGIAVPPVPRRRLPLQEGDQDGEASASHRQLVAGNGDAALGAADAQPTDAATDAWIKAVDKLYADYALARATHSLREAEHARTGGAR</sequence>
<dbReference type="Proteomes" id="UP001385892">
    <property type="component" value="Unassembled WGS sequence"/>
</dbReference>
<dbReference type="EMBL" id="JBBKZT010000032">
    <property type="protein sequence ID" value="MEJ8852163.1"/>
    <property type="molecule type" value="Genomic_DNA"/>
</dbReference>
<evidence type="ECO:0000313" key="2">
    <source>
        <dbReference type="EMBL" id="MEJ8852163.1"/>
    </source>
</evidence>
<evidence type="ECO:0000256" key="1">
    <source>
        <dbReference type="SAM" id="MobiDB-lite"/>
    </source>
</evidence>
<protein>
    <submittedName>
        <fullName evidence="2">Uncharacterized protein</fullName>
    </submittedName>
</protein>
<gene>
    <name evidence="2" type="ORF">WKW82_36415</name>
</gene>
<organism evidence="2 3">
    <name type="scientific">Variovorax rhizosphaerae</name>
    <dbReference type="NCBI Taxonomy" id="1836200"/>
    <lineage>
        <taxon>Bacteria</taxon>
        <taxon>Pseudomonadati</taxon>
        <taxon>Pseudomonadota</taxon>
        <taxon>Betaproteobacteria</taxon>
        <taxon>Burkholderiales</taxon>
        <taxon>Comamonadaceae</taxon>
        <taxon>Variovorax</taxon>
    </lineage>
</organism>
<keyword evidence="3" id="KW-1185">Reference proteome</keyword>
<evidence type="ECO:0000313" key="3">
    <source>
        <dbReference type="Proteomes" id="UP001385892"/>
    </source>
</evidence>
<name>A0ABU8WXA1_9BURK</name>
<comment type="caution">
    <text evidence="2">The sequence shown here is derived from an EMBL/GenBank/DDBJ whole genome shotgun (WGS) entry which is preliminary data.</text>
</comment>
<dbReference type="RefSeq" id="WP_340348058.1">
    <property type="nucleotide sequence ID" value="NZ_JBBKZT010000032.1"/>
</dbReference>
<proteinExistence type="predicted"/>
<reference evidence="2 3" key="1">
    <citation type="submission" date="2024-03" db="EMBL/GenBank/DDBJ databases">
        <title>Novel species of the genus Variovorax.</title>
        <authorList>
            <person name="Liu Q."/>
            <person name="Xin Y.-H."/>
        </authorList>
    </citation>
    <scope>NUCLEOTIDE SEQUENCE [LARGE SCALE GENOMIC DNA]</scope>
    <source>
        <strain evidence="2 3">KACC 18900</strain>
    </source>
</reference>
<feature type="region of interest" description="Disordered" evidence="1">
    <location>
        <begin position="21"/>
        <end position="46"/>
    </location>
</feature>
<accession>A0ABU8WXA1</accession>